<keyword evidence="2" id="KW-1185">Reference proteome</keyword>
<dbReference type="Proteomes" id="UP000830326">
    <property type="component" value="Plasmid unnamed1"/>
</dbReference>
<protein>
    <submittedName>
        <fullName evidence="1">Lasso RiPP family leader peptide-containing protein</fullName>
    </submittedName>
</protein>
<accession>A0ABY4HH18</accession>
<sequence length="47" mass="5510">MKKEEYKEYKAPKLIELGDAVELTKGNYVSNTPECYDNSCDFYLVRN</sequence>
<dbReference type="NCBIfam" id="NF033521">
    <property type="entry name" value="lasso_leader_L3"/>
    <property type="match status" value="1"/>
</dbReference>
<reference evidence="1" key="1">
    <citation type="submission" date="2022-04" db="EMBL/GenBank/DDBJ databases">
        <title>Halobacillus sp. isolated from saltern.</title>
        <authorList>
            <person name="Won M."/>
            <person name="Lee C.-M."/>
            <person name="Woen H.-Y."/>
            <person name="Kwon S.-W."/>
        </authorList>
    </citation>
    <scope>NUCLEOTIDE SEQUENCE</scope>
    <source>
        <strain evidence="1">SSHM10-5</strain>
        <plasmid evidence="1">unnamed1</plasmid>
    </source>
</reference>
<name>A0ABY4HH18_9BACI</name>
<evidence type="ECO:0000313" key="1">
    <source>
        <dbReference type="EMBL" id="UOR14184.1"/>
    </source>
</evidence>
<evidence type="ECO:0000313" key="2">
    <source>
        <dbReference type="Proteomes" id="UP000830326"/>
    </source>
</evidence>
<proteinExistence type="predicted"/>
<geneLocation type="plasmid" evidence="1 2">
    <name>unnamed1</name>
</geneLocation>
<organism evidence="1 2">
    <name type="scientific">Halobacillus amylolyticus</name>
    <dbReference type="NCBI Taxonomy" id="2932259"/>
    <lineage>
        <taxon>Bacteria</taxon>
        <taxon>Bacillati</taxon>
        <taxon>Bacillota</taxon>
        <taxon>Bacilli</taxon>
        <taxon>Bacillales</taxon>
        <taxon>Bacillaceae</taxon>
        <taxon>Halobacillus</taxon>
    </lineage>
</organism>
<dbReference type="EMBL" id="CP095076">
    <property type="protein sequence ID" value="UOR14184.1"/>
    <property type="molecule type" value="Genomic_DNA"/>
</dbReference>
<gene>
    <name evidence="1" type="ORF">MUO15_21105</name>
</gene>
<keyword evidence="1" id="KW-0614">Plasmid</keyword>
<dbReference type="RefSeq" id="WP_245036334.1">
    <property type="nucleotide sequence ID" value="NZ_CP095076.1"/>
</dbReference>